<accession>A0A0F9HKA9</accession>
<sequence length="56" mass="6509">MAECKHKFQPRYSRKWTSDVQEAATTKCAWSGLDGRSYLKEEMYVCDICIKCGVKK</sequence>
<reference evidence="1" key="1">
    <citation type="journal article" date="2015" name="Nature">
        <title>Complex archaea that bridge the gap between prokaryotes and eukaryotes.</title>
        <authorList>
            <person name="Spang A."/>
            <person name="Saw J.H."/>
            <person name="Jorgensen S.L."/>
            <person name="Zaremba-Niedzwiedzka K."/>
            <person name="Martijn J."/>
            <person name="Lind A.E."/>
            <person name="van Eijk R."/>
            <person name="Schleper C."/>
            <person name="Guy L."/>
            <person name="Ettema T.J."/>
        </authorList>
    </citation>
    <scope>NUCLEOTIDE SEQUENCE</scope>
</reference>
<organism evidence="1">
    <name type="scientific">marine sediment metagenome</name>
    <dbReference type="NCBI Taxonomy" id="412755"/>
    <lineage>
        <taxon>unclassified sequences</taxon>
        <taxon>metagenomes</taxon>
        <taxon>ecological metagenomes</taxon>
    </lineage>
</organism>
<gene>
    <name evidence="1" type="ORF">LCGC14_1987890</name>
</gene>
<dbReference type="AlphaFoldDB" id="A0A0F9HKA9"/>
<dbReference type="EMBL" id="LAZR01022359">
    <property type="protein sequence ID" value="KKL82130.1"/>
    <property type="molecule type" value="Genomic_DNA"/>
</dbReference>
<name>A0A0F9HKA9_9ZZZZ</name>
<comment type="caution">
    <text evidence="1">The sequence shown here is derived from an EMBL/GenBank/DDBJ whole genome shotgun (WGS) entry which is preliminary data.</text>
</comment>
<protein>
    <submittedName>
        <fullName evidence="1">Uncharacterized protein</fullName>
    </submittedName>
</protein>
<evidence type="ECO:0000313" key="1">
    <source>
        <dbReference type="EMBL" id="KKL82130.1"/>
    </source>
</evidence>
<proteinExistence type="predicted"/>